<dbReference type="InterPro" id="IPR050508">
    <property type="entry name" value="Methyltransf_Superfamily"/>
</dbReference>
<organism evidence="2 3">
    <name type="scientific">Penicillium cinerascens</name>
    <dbReference type="NCBI Taxonomy" id="70096"/>
    <lineage>
        <taxon>Eukaryota</taxon>
        <taxon>Fungi</taxon>
        <taxon>Dikarya</taxon>
        <taxon>Ascomycota</taxon>
        <taxon>Pezizomycotina</taxon>
        <taxon>Eurotiomycetes</taxon>
        <taxon>Eurotiomycetidae</taxon>
        <taxon>Eurotiales</taxon>
        <taxon>Aspergillaceae</taxon>
        <taxon>Penicillium</taxon>
    </lineage>
</organism>
<dbReference type="GO" id="GO:0008168">
    <property type="term" value="F:methyltransferase activity"/>
    <property type="evidence" value="ECO:0007669"/>
    <property type="project" value="TreeGrafter"/>
</dbReference>
<reference evidence="2" key="1">
    <citation type="submission" date="2022-12" db="EMBL/GenBank/DDBJ databases">
        <authorList>
            <person name="Petersen C."/>
        </authorList>
    </citation>
    <scope>NUCLEOTIDE SEQUENCE</scope>
    <source>
        <strain evidence="2">IBT 15544</strain>
    </source>
</reference>
<dbReference type="SUPFAM" id="SSF53335">
    <property type="entry name" value="S-adenosyl-L-methionine-dependent methyltransferases"/>
    <property type="match status" value="1"/>
</dbReference>
<dbReference type="RefSeq" id="XP_058311536.1">
    <property type="nucleotide sequence ID" value="XM_058449192.1"/>
</dbReference>
<dbReference type="AlphaFoldDB" id="A0A9W9NB22"/>
<evidence type="ECO:0000259" key="1">
    <source>
        <dbReference type="Pfam" id="PF13649"/>
    </source>
</evidence>
<accession>A0A9W9NB22</accession>
<sequence>MTSKKDLDCIFNEDKFVRNYKTGEKVTGQFAQSLIEQSGLVKDANANPEKPLVVLDNACGAGVVSSLLHQQLNEKVKENWRLTCGDISEAMLEYTRGRLQREGWQNAEVKVVDAQETGLPSAHYTHAITAFAYMALPKSLEALDESFRILQPGGTIALSTWIELGWIPVVHKALETIPGNLPFPTTQEFLSILSHGEWHSVPWIKSQLQQRGFENIIVKADTKAISLVIPEFVEMVMLMFPIGAKSFWTPKQREDSEDKIRPALVKYLEDRYGKDGDVPIEWTAILSTARKPN</sequence>
<dbReference type="OrthoDB" id="2013972at2759"/>
<dbReference type="Gene3D" id="3.40.50.150">
    <property type="entry name" value="Vaccinia Virus protein VP39"/>
    <property type="match status" value="1"/>
</dbReference>
<protein>
    <recommendedName>
        <fullName evidence="1">Methyltransferase domain-containing protein</fullName>
    </recommendedName>
</protein>
<name>A0A9W9NB22_9EURO</name>
<dbReference type="InterPro" id="IPR029063">
    <property type="entry name" value="SAM-dependent_MTases_sf"/>
</dbReference>
<dbReference type="Pfam" id="PF13649">
    <property type="entry name" value="Methyltransf_25"/>
    <property type="match status" value="1"/>
</dbReference>
<evidence type="ECO:0000313" key="2">
    <source>
        <dbReference type="EMBL" id="KAJ5215723.1"/>
    </source>
</evidence>
<evidence type="ECO:0000313" key="3">
    <source>
        <dbReference type="Proteomes" id="UP001150904"/>
    </source>
</evidence>
<gene>
    <name evidence="2" type="ORF">N7498_002130</name>
</gene>
<dbReference type="Proteomes" id="UP001150904">
    <property type="component" value="Unassembled WGS sequence"/>
</dbReference>
<feature type="domain" description="Methyltransferase" evidence="1">
    <location>
        <begin position="54"/>
        <end position="154"/>
    </location>
</feature>
<reference evidence="2" key="2">
    <citation type="journal article" date="2023" name="IMA Fungus">
        <title>Comparative genomic study of the Penicillium genus elucidates a diverse pangenome and 15 lateral gene transfer events.</title>
        <authorList>
            <person name="Petersen C."/>
            <person name="Sorensen T."/>
            <person name="Nielsen M.R."/>
            <person name="Sondergaard T.E."/>
            <person name="Sorensen J.L."/>
            <person name="Fitzpatrick D.A."/>
            <person name="Frisvad J.C."/>
            <person name="Nielsen K.L."/>
        </authorList>
    </citation>
    <scope>NUCLEOTIDE SEQUENCE</scope>
    <source>
        <strain evidence="2">IBT 15544</strain>
    </source>
</reference>
<dbReference type="PANTHER" id="PTHR42912">
    <property type="entry name" value="METHYLTRANSFERASE"/>
    <property type="match status" value="1"/>
</dbReference>
<dbReference type="InterPro" id="IPR041698">
    <property type="entry name" value="Methyltransf_25"/>
</dbReference>
<dbReference type="CDD" id="cd02440">
    <property type="entry name" value="AdoMet_MTases"/>
    <property type="match status" value="1"/>
</dbReference>
<proteinExistence type="predicted"/>
<comment type="caution">
    <text evidence="2">The sequence shown here is derived from an EMBL/GenBank/DDBJ whole genome shotgun (WGS) entry which is preliminary data.</text>
</comment>
<keyword evidence="3" id="KW-1185">Reference proteome</keyword>
<dbReference type="PANTHER" id="PTHR42912:SF83">
    <property type="entry name" value="METHYLTRANSFERASE TYPE 11 DOMAIN-CONTAINING PROTEIN"/>
    <property type="match status" value="1"/>
</dbReference>
<dbReference type="EMBL" id="JAPQKR010000005">
    <property type="protein sequence ID" value="KAJ5215723.1"/>
    <property type="molecule type" value="Genomic_DNA"/>
</dbReference>
<dbReference type="GeneID" id="83176493"/>